<dbReference type="Pfam" id="PF07735">
    <property type="entry name" value="FBA_2"/>
    <property type="match status" value="1"/>
</dbReference>
<proteinExistence type="predicted"/>
<dbReference type="InterPro" id="IPR001810">
    <property type="entry name" value="F-box_dom"/>
</dbReference>
<gene>
    <name evidence="2" type="primary">Cnig_chr_IV.g15883</name>
    <name evidence="2" type="ORF">B9Z55_015883</name>
</gene>
<accession>A0A2G5UC65</accession>
<feature type="domain" description="F-box" evidence="1">
    <location>
        <begin position="2"/>
        <end position="54"/>
    </location>
</feature>
<sequence>MPFPILRAPFVVLSEIISLLESNEIVTASFCSKNLKCLLKNYCQRKESLEWRLFMTVYDSYTLVSIANCGIHNRANVMVADHISELNGAEHGLIETNGYKRGFSSEFLVLYFEDRVVGSKMIANYVSDLFNVDIYELVISRNGIWAIDWINNRQEKLLGSIALKNNPSDSSDGDEAVDVVLRNGRAFDGLSIGDNVSENFQFDGKLGPAEHLVIEPFGHWVTVNNLMNFDFINIAIGGSKLSVSDLCSFLRHWRSGGSSRLTFLSLSFENDSTFAGNFDEDLEIVETNEVRKYRVTANLEIELKGGYSIQRMDGVKATINCGVRMFTMVVWHADRI</sequence>
<protein>
    <recommendedName>
        <fullName evidence="1">F-box domain-containing protein</fullName>
    </recommendedName>
</protein>
<evidence type="ECO:0000313" key="3">
    <source>
        <dbReference type="Proteomes" id="UP000230233"/>
    </source>
</evidence>
<dbReference type="PROSITE" id="PS50181">
    <property type="entry name" value="FBOX"/>
    <property type="match status" value="1"/>
</dbReference>
<dbReference type="Proteomes" id="UP000230233">
    <property type="component" value="Chromosome IV"/>
</dbReference>
<dbReference type="InterPro" id="IPR012885">
    <property type="entry name" value="F-box_Sdz-33"/>
</dbReference>
<comment type="caution">
    <text evidence="2">The sequence shown here is derived from an EMBL/GenBank/DDBJ whole genome shotgun (WGS) entry which is preliminary data.</text>
</comment>
<evidence type="ECO:0000313" key="2">
    <source>
        <dbReference type="EMBL" id="PIC37155.1"/>
    </source>
</evidence>
<dbReference type="EMBL" id="PDUG01000004">
    <property type="protein sequence ID" value="PIC37155.1"/>
    <property type="molecule type" value="Genomic_DNA"/>
</dbReference>
<keyword evidence="3" id="KW-1185">Reference proteome</keyword>
<name>A0A2G5UC65_9PELO</name>
<dbReference type="PANTHER" id="PTHR21503">
    <property type="entry name" value="F-BOX-CONTAINING HYPOTHETICAL PROTEIN C.ELEGANS"/>
    <property type="match status" value="1"/>
</dbReference>
<dbReference type="PANTHER" id="PTHR21503:SF8">
    <property type="entry name" value="F-BOX ASSOCIATED DOMAIN-CONTAINING PROTEIN-RELATED"/>
    <property type="match status" value="1"/>
</dbReference>
<reference evidence="3" key="1">
    <citation type="submission" date="2017-10" db="EMBL/GenBank/DDBJ databases">
        <title>Rapid genome shrinkage in a self-fertile nematode reveals novel sperm competition proteins.</title>
        <authorList>
            <person name="Yin D."/>
            <person name="Schwarz E.M."/>
            <person name="Thomas C.G."/>
            <person name="Felde R.L."/>
            <person name="Korf I.F."/>
            <person name="Cutter A.D."/>
            <person name="Schartner C.M."/>
            <person name="Ralston E.J."/>
            <person name="Meyer B.J."/>
            <person name="Haag E.S."/>
        </authorList>
    </citation>
    <scope>NUCLEOTIDE SEQUENCE [LARGE SCALE GENOMIC DNA]</scope>
    <source>
        <strain evidence="3">JU1422</strain>
    </source>
</reference>
<evidence type="ECO:0000259" key="1">
    <source>
        <dbReference type="PROSITE" id="PS50181"/>
    </source>
</evidence>
<dbReference type="AlphaFoldDB" id="A0A2G5UC65"/>
<organism evidence="2 3">
    <name type="scientific">Caenorhabditis nigoni</name>
    <dbReference type="NCBI Taxonomy" id="1611254"/>
    <lineage>
        <taxon>Eukaryota</taxon>
        <taxon>Metazoa</taxon>
        <taxon>Ecdysozoa</taxon>
        <taxon>Nematoda</taxon>
        <taxon>Chromadorea</taxon>
        <taxon>Rhabditida</taxon>
        <taxon>Rhabditina</taxon>
        <taxon>Rhabditomorpha</taxon>
        <taxon>Rhabditoidea</taxon>
        <taxon>Rhabditidae</taxon>
        <taxon>Peloderinae</taxon>
        <taxon>Caenorhabditis</taxon>
    </lineage>
</organism>